<dbReference type="Proteomes" id="UP000029518">
    <property type="component" value="Chromosome"/>
</dbReference>
<keyword evidence="3" id="KW-1185">Reference proteome</keyword>
<sequence>MPSSSKRSKARLKPGHTYAARYQLVKGPIPPPQNFFRKYFWLLAVIAFASDILGFADRYYVTARELGVQQGLITPKLCNLPYYG</sequence>
<dbReference type="KEGG" id="pbd:PBOR_16715"/>
<dbReference type="HOGENOM" id="CLU_2524371_0_0_9"/>
<gene>
    <name evidence="2" type="ORF">PBOR_16715</name>
</gene>
<dbReference type="RefSeq" id="WP_042213264.1">
    <property type="nucleotide sequence ID" value="NZ_CP009285.1"/>
</dbReference>
<protein>
    <submittedName>
        <fullName evidence="2">Uncharacterized protein</fullName>
    </submittedName>
</protein>
<keyword evidence="1" id="KW-1133">Transmembrane helix</keyword>
<keyword evidence="1" id="KW-0472">Membrane</keyword>
<accession>A0A089LC67</accession>
<dbReference type="EMBL" id="CP009285">
    <property type="protein sequence ID" value="AIQ58392.1"/>
    <property type="molecule type" value="Genomic_DNA"/>
</dbReference>
<evidence type="ECO:0000313" key="2">
    <source>
        <dbReference type="EMBL" id="AIQ58392.1"/>
    </source>
</evidence>
<proteinExistence type="predicted"/>
<feature type="transmembrane region" description="Helical" evidence="1">
    <location>
        <begin position="39"/>
        <end position="56"/>
    </location>
</feature>
<keyword evidence="1" id="KW-0812">Transmembrane</keyword>
<organism evidence="2 3">
    <name type="scientific">Paenibacillus borealis</name>
    <dbReference type="NCBI Taxonomy" id="160799"/>
    <lineage>
        <taxon>Bacteria</taxon>
        <taxon>Bacillati</taxon>
        <taxon>Bacillota</taxon>
        <taxon>Bacilli</taxon>
        <taxon>Bacillales</taxon>
        <taxon>Paenibacillaceae</taxon>
        <taxon>Paenibacillus</taxon>
    </lineage>
</organism>
<evidence type="ECO:0000313" key="3">
    <source>
        <dbReference type="Proteomes" id="UP000029518"/>
    </source>
</evidence>
<evidence type="ECO:0000256" key="1">
    <source>
        <dbReference type="SAM" id="Phobius"/>
    </source>
</evidence>
<dbReference type="AlphaFoldDB" id="A0A089LC67"/>
<reference evidence="2" key="1">
    <citation type="submission" date="2014-08" db="EMBL/GenBank/DDBJ databases">
        <title>Comparative genomics of the Paenibacillus odorifer group.</title>
        <authorList>
            <person name="den Bakker H.C."/>
            <person name="Tsai Y.-C.Y.-C."/>
            <person name="Martin N."/>
            <person name="Korlach J."/>
            <person name="Wiedmann M."/>
        </authorList>
    </citation>
    <scope>NUCLEOTIDE SEQUENCE [LARGE SCALE GENOMIC DNA]</scope>
    <source>
        <strain evidence="2">DSM 13188</strain>
    </source>
</reference>
<name>A0A089LC67_PAEBO</name>